<feature type="chain" id="PRO_5020758857" evidence="2">
    <location>
        <begin position="37"/>
        <end position="271"/>
    </location>
</feature>
<protein>
    <submittedName>
        <fullName evidence="3">Opacity protein-like surface antigen</fullName>
    </submittedName>
</protein>
<keyword evidence="2" id="KW-0732">Signal</keyword>
<comment type="subcellular location">
    <subcellularLocation>
        <location evidence="1">Cell outer membrane</location>
    </subcellularLocation>
</comment>
<dbReference type="InterPro" id="IPR011250">
    <property type="entry name" value="OMP/PagP_B-barrel"/>
</dbReference>
<dbReference type="SUPFAM" id="SSF56925">
    <property type="entry name" value="OMPA-like"/>
    <property type="match status" value="1"/>
</dbReference>
<accession>A0A4Q7VG45</accession>
<dbReference type="AlphaFoldDB" id="A0A4Q7VG45"/>
<keyword evidence="4" id="KW-1185">Reference proteome</keyword>
<dbReference type="Proteomes" id="UP000293671">
    <property type="component" value="Unassembled WGS sequence"/>
</dbReference>
<proteinExistence type="predicted"/>
<dbReference type="Gene3D" id="2.40.160.20">
    <property type="match status" value="1"/>
</dbReference>
<sequence>MFASHSSARRLPSCRKAGAGLVASIVLAALQMPGHAQDVGSDRWQFELTPYLWAAGMDGTVRVNNRPEAGLAVEQSFSDIFKILEFALMGEFEARKGRWGLTADGVYFKVNDEGAVSGPLGFVTLGANANLTQQMYSLAGSYRLVEGGTPVDLFGGLRYTSVKWDIDIAASVPVVADRRLVRNNDWIDPFIGVRVQHALDDRWSLVGYADVGGFGVGSDLALQAMAGVRYAFRPDIVGKFGYRYISADYDRHDFQYDMANAGFYLAVGFRW</sequence>
<dbReference type="EMBL" id="SHKP01000007">
    <property type="protein sequence ID" value="RZT94979.1"/>
    <property type="molecule type" value="Genomic_DNA"/>
</dbReference>
<gene>
    <name evidence="3" type="ORF">EV670_2725</name>
</gene>
<comment type="caution">
    <text evidence="3">The sequence shown here is derived from an EMBL/GenBank/DDBJ whole genome shotgun (WGS) entry which is preliminary data.</text>
</comment>
<reference evidence="3 4" key="1">
    <citation type="submission" date="2019-02" db="EMBL/GenBank/DDBJ databases">
        <title>Genomic Encyclopedia of Type Strains, Phase IV (KMG-IV): sequencing the most valuable type-strain genomes for metagenomic binning, comparative biology and taxonomic classification.</title>
        <authorList>
            <person name="Goeker M."/>
        </authorList>
    </citation>
    <scope>NUCLEOTIDE SEQUENCE [LARGE SCALE GENOMIC DNA]</scope>
    <source>
        <strain evidence="3 4">DSM 19570</strain>
    </source>
</reference>
<evidence type="ECO:0000256" key="1">
    <source>
        <dbReference type="ARBA" id="ARBA00004442"/>
    </source>
</evidence>
<evidence type="ECO:0000313" key="3">
    <source>
        <dbReference type="EMBL" id="RZT94979.1"/>
    </source>
</evidence>
<evidence type="ECO:0000313" key="4">
    <source>
        <dbReference type="Proteomes" id="UP000293671"/>
    </source>
</evidence>
<name>A0A4Q7VG45_9BURK</name>
<organism evidence="3 4">
    <name type="scientific">Rivibacter subsaxonicus</name>
    <dbReference type="NCBI Taxonomy" id="457575"/>
    <lineage>
        <taxon>Bacteria</taxon>
        <taxon>Pseudomonadati</taxon>
        <taxon>Pseudomonadota</taxon>
        <taxon>Betaproteobacteria</taxon>
        <taxon>Burkholderiales</taxon>
        <taxon>Rivibacter</taxon>
    </lineage>
</organism>
<feature type="signal peptide" evidence="2">
    <location>
        <begin position="1"/>
        <end position="36"/>
    </location>
</feature>
<dbReference type="OrthoDB" id="6555107at2"/>
<evidence type="ECO:0000256" key="2">
    <source>
        <dbReference type="SAM" id="SignalP"/>
    </source>
</evidence>
<dbReference type="GO" id="GO:0009279">
    <property type="term" value="C:cell outer membrane"/>
    <property type="evidence" value="ECO:0007669"/>
    <property type="project" value="UniProtKB-SubCell"/>
</dbReference>